<dbReference type="SUPFAM" id="SSF55785">
    <property type="entry name" value="PYP-like sensor domain (PAS domain)"/>
    <property type="match status" value="3"/>
</dbReference>
<feature type="domain" description="PAS" evidence="4">
    <location>
        <begin position="277"/>
        <end position="329"/>
    </location>
</feature>
<keyword evidence="6" id="KW-1185">Reference proteome</keyword>
<dbReference type="PROSITE" id="PS50112">
    <property type="entry name" value="PAS"/>
    <property type="match status" value="2"/>
</dbReference>
<dbReference type="Pfam" id="PF13426">
    <property type="entry name" value="PAS_9"/>
    <property type="match status" value="1"/>
</dbReference>
<evidence type="ECO:0000313" key="6">
    <source>
        <dbReference type="Proteomes" id="UP001212841"/>
    </source>
</evidence>
<feature type="domain" description="PAS" evidence="4">
    <location>
        <begin position="147"/>
        <end position="210"/>
    </location>
</feature>
<keyword evidence="2" id="KW-0288">FMN</keyword>
<gene>
    <name evidence="5" type="primary">WC1_2</name>
    <name evidence="5" type="ORF">HK097_008380</name>
</gene>
<dbReference type="InterPro" id="IPR013655">
    <property type="entry name" value="PAS_fold_3"/>
</dbReference>
<dbReference type="Pfam" id="PF08447">
    <property type="entry name" value="PAS_3"/>
    <property type="match status" value="1"/>
</dbReference>
<evidence type="ECO:0000256" key="3">
    <source>
        <dbReference type="ARBA" id="ARBA00022991"/>
    </source>
</evidence>
<dbReference type="CDD" id="cd00130">
    <property type="entry name" value="PAS"/>
    <property type="match status" value="2"/>
</dbReference>
<dbReference type="EMBL" id="JADGJD010000490">
    <property type="protein sequence ID" value="KAJ3050641.1"/>
    <property type="molecule type" value="Genomic_DNA"/>
</dbReference>
<dbReference type="PANTHER" id="PTHR47429:SF7">
    <property type="entry name" value="GATA-FACTOR"/>
    <property type="match status" value="1"/>
</dbReference>
<dbReference type="InterPro" id="IPR035965">
    <property type="entry name" value="PAS-like_dom_sf"/>
</dbReference>
<evidence type="ECO:0000259" key="4">
    <source>
        <dbReference type="PROSITE" id="PS50112"/>
    </source>
</evidence>
<dbReference type="InterPro" id="IPR000014">
    <property type="entry name" value="PAS"/>
</dbReference>
<dbReference type="GO" id="GO:0005634">
    <property type="term" value="C:nucleus"/>
    <property type="evidence" value="ECO:0007669"/>
    <property type="project" value="TreeGrafter"/>
</dbReference>
<evidence type="ECO:0000256" key="2">
    <source>
        <dbReference type="ARBA" id="ARBA00022643"/>
    </source>
</evidence>
<comment type="caution">
    <text evidence="5">The sequence shown here is derived from an EMBL/GenBank/DDBJ whole genome shotgun (WGS) entry which is preliminary data.</text>
</comment>
<name>A0AAD5X135_9FUNG</name>
<keyword evidence="1" id="KW-0285">Flavoprotein</keyword>
<evidence type="ECO:0000313" key="5">
    <source>
        <dbReference type="EMBL" id="KAJ3050641.1"/>
    </source>
</evidence>
<organism evidence="5 6">
    <name type="scientific">Rhizophlyctis rosea</name>
    <dbReference type="NCBI Taxonomy" id="64517"/>
    <lineage>
        <taxon>Eukaryota</taxon>
        <taxon>Fungi</taxon>
        <taxon>Fungi incertae sedis</taxon>
        <taxon>Chytridiomycota</taxon>
        <taxon>Chytridiomycota incertae sedis</taxon>
        <taxon>Chytridiomycetes</taxon>
        <taxon>Rhizophlyctidales</taxon>
        <taxon>Rhizophlyctidaceae</taxon>
        <taxon>Rhizophlyctis</taxon>
    </lineage>
</organism>
<keyword evidence="3" id="KW-0157">Chromophore</keyword>
<dbReference type="Gene3D" id="3.30.450.20">
    <property type="entry name" value="PAS domain"/>
    <property type="match status" value="3"/>
</dbReference>
<accession>A0AAD5X135</accession>
<keyword evidence="5" id="KW-0675">Receptor</keyword>
<proteinExistence type="predicted"/>
<reference evidence="5" key="1">
    <citation type="submission" date="2020-05" db="EMBL/GenBank/DDBJ databases">
        <title>Phylogenomic resolution of chytrid fungi.</title>
        <authorList>
            <person name="Stajich J.E."/>
            <person name="Amses K."/>
            <person name="Simmons R."/>
            <person name="Seto K."/>
            <person name="Myers J."/>
            <person name="Bonds A."/>
            <person name="Quandt C.A."/>
            <person name="Barry K."/>
            <person name="Liu P."/>
            <person name="Grigoriev I."/>
            <person name="Longcore J.E."/>
            <person name="James T.Y."/>
        </authorList>
    </citation>
    <scope>NUCLEOTIDE SEQUENCE</scope>
    <source>
        <strain evidence="5">JEL0318</strain>
    </source>
</reference>
<dbReference type="Proteomes" id="UP001212841">
    <property type="component" value="Unassembled WGS sequence"/>
</dbReference>
<dbReference type="AlphaFoldDB" id="A0AAD5X135"/>
<protein>
    <submittedName>
        <fullName evidence="5">Blue light receptor</fullName>
    </submittedName>
</protein>
<evidence type="ECO:0000256" key="1">
    <source>
        <dbReference type="ARBA" id="ARBA00022630"/>
    </source>
</evidence>
<dbReference type="PANTHER" id="PTHR47429">
    <property type="entry name" value="PROTEIN TWIN LOV 1"/>
    <property type="match status" value="1"/>
</dbReference>
<dbReference type="SMART" id="SM00091">
    <property type="entry name" value="PAS"/>
    <property type="match status" value="2"/>
</dbReference>
<sequence>MSAKHSQSYAEHELLGRNCRFLQAPDGKVEPGSFRRYCDNSVIHSIKESIKRREECQYTAINYKKTGEPFINLMTLIPLEYDKPGETAFYIGLQVDLVDQPKSILNRMKVDNLADFNEEVTDLIAPAHSPNPRDITPELPGVMHNFLETYSDFVHILSLRGLFLYAAPSATQRLLEYCAEDLMGHPLSEFVHPADLVAVMRELRSATPEDSINIMCRFRRKHSGYMYMEITGHMYEGEVGKRTKCFVLTGRERKVPTLPIKDVLLPKRQSAETWAKLSPQGLILFICPNSGELFGNHQDDMYAHSILEFVSESDHQAIQNALRRVATERIVQNVRCQILNKRNHVPVLFRLYNDGDSMARTIICQIRLLEGSDADEPVTLREYEELFDAGNLFDVMGEVRVTSLHYELNQLRIHNKRLRGELETLTAPPKKKSVSL</sequence>